<feature type="non-terminal residue" evidence="2">
    <location>
        <position position="1"/>
    </location>
</feature>
<dbReference type="AlphaFoldDB" id="A0A8J2JPA1"/>
<accession>A0A8J2JPA1</accession>
<dbReference type="EMBL" id="CAJVCH010103674">
    <property type="protein sequence ID" value="CAG7723911.1"/>
    <property type="molecule type" value="Genomic_DNA"/>
</dbReference>
<feature type="region of interest" description="Disordered" evidence="1">
    <location>
        <begin position="1"/>
        <end position="26"/>
    </location>
</feature>
<protein>
    <submittedName>
        <fullName evidence="2">Uncharacterized protein</fullName>
    </submittedName>
</protein>
<organism evidence="2 3">
    <name type="scientific">Allacma fusca</name>
    <dbReference type="NCBI Taxonomy" id="39272"/>
    <lineage>
        <taxon>Eukaryota</taxon>
        <taxon>Metazoa</taxon>
        <taxon>Ecdysozoa</taxon>
        <taxon>Arthropoda</taxon>
        <taxon>Hexapoda</taxon>
        <taxon>Collembola</taxon>
        <taxon>Symphypleona</taxon>
        <taxon>Sminthuridae</taxon>
        <taxon>Allacma</taxon>
    </lineage>
</organism>
<evidence type="ECO:0000256" key="1">
    <source>
        <dbReference type="SAM" id="MobiDB-lite"/>
    </source>
</evidence>
<name>A0A8J2JPA1_9HEXA</name>
<evidence type="ECO:0000313" key="3">
    <source>
        <dbReference type="Proteomes" id="UP000708208"/>
    </source>
</evidence>
<reference evidence="2" key="1">
    <citation type="submission" date="2021-06" db="EMBL/GenBank/DDBJ databases">
        <authorList>
            <person name="Hodson N. C."/>
            <person name="Mongue J. A."/>
            <person name="Jaron S. K."/>
        </authorList>
    </citation>
    <scope>NUCLEOTIDE SEQUENCE</scope>
</reference>
<proteinExistence type="predicted"/>
<keyword evidence="3" id="KW-1185">Reference proteome</keyword>
<sequence length="26" mass="3082">MVAEHAAKQKSKRKRQMQQQDVKQAK</sequence>
<evidence type="ECO:0000313" key="2">
    <source>
        <dbReference type="EMBL" id="CAG7723911.1"/>
    </source>
</evidence>
<dbReference type="Proteomes" id="UP000708208">
    <property type="component" value="Unassembled WGS sequence"/>
</dbReference>
<gene>
    <name evidence="2" type="ORF">AFUS01_LOCUS12966</name>
</gene>
<comment type="caution">
    <text evidence="2">The sequence shown here is derived from an EMBL/GenBank/DDBJ whole genome shotgun (WGS) entry which is preliminary data.</text>
</comment>